<gene>
    <name evidence="2" type="ORF">Vbra_21036</name>
</gene>
<accession>A0A0G4EWR0</accession>
<feature type="region of interest" description="Disordered" evidence="1">
    <location>
        <begin position="845"/>
        <end position="998"/>
    </location>
</feature>
<dbReference type="InterPro" id="IPR012677">
    <property type="entry name" value="Nucleotide-bd_a/b_plait_sf"/>
</dbReference>
<name>A0A0G4EWR0_VITBC</name>
<feature type="compositionally biased region" description="Basic and acidic residues" evidence="1">
    <location>
        <begin position="886"/>
        <end position="904"/>
    </location>
</feature>
<feature type="compositionally biased region" description="Low complexity" evidence="1">
    <location>
        <begin position="170"/>
        <end position="180"/>
    </location>
</feature>
<dbReference type="AlphaFoldDB" id="A0A0G4EWR0"/>
<feature type="compositionally biased region" description="Polar residues" evidence="1">
    <location>
        <begin position="971"/>
        <end position="984"/>
    </location>
</feature>
<protein>
    <submittedName>
        <fullName evidence="2">Uncharacterized protein</fullName>
    </submittedName>
</protein>
<feature type="compositionally biased region" description="Basic and acidic residues" evidence="1">
    <location>
        <begin position="845"/>
        <end position="862"/>
    </location>
</feature>
<feature type="region of interest" description="Disordered" evidence="1">
    <location>
        <begin position="672"/>
        <end position="737"/>
    </location>
</feature>
<feature type="compositionally biased region" description="Polar residues" evidence="1">
    <location>
        <begin position="705"/>
        <end position="724"/>
    </location>
</feature>
<evidence type="ECO:0000313" key="2">
    <source>
        <dbReference type="EMBL" id="CEM03188.1"/>
    </source>
</evidence>
<feature type="compositionally biased region" description="Polar residues" evidence="1">
    <location>
        <begin position="80"/>
        <end position="99"/>
    </location>
</feature>
<dbReference type="VEuPathDB" id="CryptoDB:Vbra_21036"/>
<dbReference type="EMBL" id="CDMY01000336">
    <property type="protein sequence ID" value="CEM03188.1"/>
    <property type="molecule type" value="Genomic_DNA"/>
</dbReference>
<feature type="region of interest" description="Disordered" evidence="1">
    <location>
        <begin position="581"/>
        <end position="635"/>
    </location>
</feature>
<feature type="region of interest" description="Disordered" evidence="1">
    <location>
        <begin position="791"/>
        <end position="824"/>
    </location>
</feature>
<keyword evidence="3" id="KW-1185">Reference proteome</keyword>
<evidence type="ECO:0000256" key="1">
    <source>
        <dbReference type="SAM" id="MobiDB-lite"/>
    </source>
</evidence>
<feature type="region of interest" description="Disordered" evidence="1">
    <location>
        <begin position="1"/>
        <end position="351"/>
    </location>
</feature>
<feature type="compositionally biased region" description="Basic and acidic residues" evidence="1">
    <location>
        <begin position="309"/>
        <end position="345"/>
    </location>
</feature>
<dbReference type="InParanoid" id="A0A0G4EWR0"/>
<dbReference type="SUPFAM" id="SSF54928">
    <property type="entry name" value="RNA-binding domain, RBD"/>
    <property type="match status" value="1"/>
</dbReference>
<dbReference type="Gene3D" id="3.30.70.330">
    <property type="match status" value="1"/>
</dbReference>
<sequence>MSATRPRVPVLSLPAPSQPQGQTTQDAADVQETGPNEKSTTPRTRQPPSSVVGSRRPLTSASRVGLHYASPPRFGPIGRSHQSAASGLPPTSASLTVTPRTPRAPLQRDGLPAAGSRPAPTKRKEADAEPPAASRLTRRVPAQPQRGTSGETRKPAVAAPQPSHLPSPRSPTRATPRTVSAAPKPTAAGGSRLAQPAATRDRSMPGTSSYAKRYDMSKTAAPKVVTRPNPSSSGTMWRPGGAPHRLQWDTRQLPHQRSAPRSPRDALTPTLPLGRAQSSLARDEARGGRNPAGLHQVPEDQAAEEAIGTEDKAVGTEESDTRSRPSHERAPEDVTLHERDEHDAPRAPAARTIETRSVACETIDGAKEKEVADQGTMAQAVMVAKAVQSEGSTEIVRTHDTPTQTIVAASCRRGAQTTLTAYRPEDTFPLAVFIHTEGQMLSRADSWPSLRCRTLISNPVVPPALPKDRTDLMDGHKMWVKSLEISKSASEVEKRDRALTRKRYTPSLWRREHHMTMALKAMVPRGKGAADRESEEKMLIRVLLKTLSSYVDASQQKQSELETVNESLSKKVKRLEAEKKELGERINDMSPRPSPRRGHSTVVEDSSRVPADHQPSSPRVHGRIVERRAAEPAKTEDIAELAKLREENRLLVVQQAEKDEYLKKITDMLASAPVSQRPSMPLPSSDRPDAPRPSIPRLPLDRLRSLNTNTDAPALNSPLSQASSSRRDVPLPGHASDLRLRFSPASSANYTPRSEFLGGGVGVGAEGSRSVCSEMPMQVRRWLADGSNINFSPEVRPNSPYTRRPGSLSARYPPSHPLLHTPLPAPLSHRSPRFGSCALFNEPLPLEKDFSPRSHDGRRDHFTPLTEEEREAISERLQGRTVKYAWGDKTEGEGEDDKGQERSAAEGGLSASHGGGGRRGVVMQRRTSSGLGGSPRTSIPEDSEVVALPSPSPFPAPAAAATDAQQPSPSYATNTSAQPSSPQVSRRGGHPTRNVRVRGLAGDTNFSSFSQLVGSFSRFDKIGVLYDPITHTCKGEGIVRLLSLADAQHVAHRIAQEHPHSSVVPYRVDFIDDKTFGRLMDQYSSS</sequence>
<organism evidence="2 3">
    <name type="scientific">Vitrella brassicaformis (strain CCMP3155)</name>
    <dbReference type="NCBI Taxonomy" id="1169540"/>
    <lineage>
        <taxon>Eukaryota</taxon>
        <taxon>Sar</taxon>
        <taxon>Alveolata</taxon>
        <taxon>Colpodellida</taxon>
        <taxon>Vitrellaceae</taxon>
        <taxon>Vitrella</taxon>
    </lineage>
</organism>
<feature type="compositionally biased region" description="Polar residues" evidence="1">
    <location>
        <begin position="33"/>
        <end position="62"/>
    </location>
</feature>
<feature type="compositionally biased region" description="Low complexity" evidence="1">
    <location>
        <begin position="957"/>
        <end position="970"/>
    </location>
</feature>
<dbReference type="GO" id="GO:0003676">
    <property type="term" value="F:nucleic acid binding"/>
    <property type="evidence" value="ECO:0007669"/>
    <property type="project" value="InterPro"/>
</dbReference>
<evidence type="ECO:0000313" key="3">
    <source>
        <dbReference type="Proteomes" id="UP000041254"/>
    </source>
</evidence>
<reference evidence="2 3" key="1">
    <citation type="submission" date="2014-11" db="EMBL/GenBank/DDBJ databases">
        <authorList>
            <person name="Zhu J."/>
            <person name="Qi W."/>
            <person name="Song R."/>
        </authorList>
    </citation>
    <scope>NUCLEOTIDE SEQUENCE [LARGE SCALE GENOMIC DNA]</scope>
</reference>
<dbReference type="InterPro" id="IPR035979">
    <property type="entry name" value="RBD_domain_sf"/>
</dbReference>
<proteinExistence type="predicted"/>
<dbReference type="Proteomes" id="UP000041254">
    <property type="component" value="Unassembled WGS sequence"/>
</dbReference>
<feature type="compositionally biased region" description="Basic and acidic residues" evidence="1">
    <location>
        <begin position="623"/>
        <end position="635"/>
    </location>
</feature>
<feature type="compositionally biased region" description="Basic residues" evidence="1">
    <location>
        <begin position="987"/>
        <end position="996"/>
    </location>
</feature>